<reference evidence="2" key="1">
    <citation type="journal article" date="2013" name="Science">
        <title>Comparative analysis of bat genomes provides insight into the evolution of flight and immunity.</title>
        <authorList>
            <person name="Zhang G."/>
            <person name="Cowled C."/>
            <person name="Shi Z."/>
            <person name="Huang Z."/>
            <person name="Bishop-Lilly K.A."/>
            <person name="Fang X."/>
            <person name="Wynne J.W."/>
            <person name="Xiong Z."/>
            <person name="Baker M.L."/>
            <person name="Zhao W."/>
            <person name="Tachedjian M."/>
            <person name="Zhu Y."/>
            <person name="Zhou P."/>
            <person name="Jiang X."/>
            <person name="Ng J."/>
            <person name="Yang L."/>
            <person name="Wu L."/>
            <person name="Xiao J."/>
            <person name="Feng Y."/>
            <person name="Chen Y."/>
            <person name="Sun X."/>
            <person name="Zhang Y."/>
            <person name="Marsh G.A."/>
            <person name="Crameri G."/>
            <person name="Broder C.C."/>
            <person name="Frey K.G."/>
            <person name="Wang L.F."/>
            <person name="Wang J."/>
        </authorList>
    </citation>
    <scope>NUCLEOTIDE SEQUENCE [LARGE SCALE GENOMIC DNA]</scope>
</reference>
<dbReference type="AlphaFoldDB" id="L5L6B9"/>
<dbReference type="Proteomes" id="UP000010552">
    <property type="component" value="Unassembled WGS sequence"/>
</dbReference>
<evidence type="ECO:0000313" key="2">
    <source>
        <dbReference type="Proteomes" id="UP000010552"/>
    </source>
</evidence>
<proteinExistence type="predicted"/>
<dbReference type="InParanoid" id="L5L6B9"/>
<accession>L5L6B9</accession>
<organism evidence="1 2">
    <name type="scientific">Pteropus alecto</name>
    <name type="common">Black flying fox</name>
    <dbReference type="NCBI Taxonomy" id="9402"/>
    <lineage>
        <taxon>Eukaryota</taxon>
        <taxon>Metazoa</taxon>
        <taxon>Chordata</taxon>
        <taxon>Craniata</taxon>
        <taxon>Vertebrata</taxon>
        <taxon>Euteleostomi</taxon>
        <taxon>Mammalia</taxon>
        <taxon>Eutheria</taxon>
        <taxon>Laurasiatheria</taxon>
        <taxon>Chiroptera</taxon>
        <taxon>Yinpterochiroptera</taxon>
        <taxon>Pteropodoidea</taxon>
        <taxon>Pteropodidae</taxon>
        <taxon>Pteropodinae</taxon>
        <taxon>Pteropus</taxon>
    </lineage>
</organism>
<gene>
    <name evidence="1" type="ORF">PAL_GLEAN10005902</name>
</gene>
<name>L5L6B9_PTEAL</name>
<sequence length="122" mass="13064">MSSVPDPVRVRPSRAQEPPLTHWLWWGVDTKAHCTPGLLELCVGAAPLVRIALSTGEVQTRDPSVPRGQPLPGLWTLLAYQPGSGVSTPTLEPIPSVPAGLSLCVTSPCLRVDQRLRPDMGV</sequence>
<dbReference type="EMBL" id="KB030265">
    <property type="protein sequence ID" value="ELK19279.1"/>
    <property type="molecule type" value="Genomic_DNA"/>
</dbReference>
<evidence type="ECO:0000313" key="1">
    <source>
        <dbReference type="EMBL" id="ELK19279.1"/>
    </source>
</evidence>
<protein>
    <submittedName>
        <fullName evidence="1">Uncharacterized protein</fullName>
    </submittedName>
</protein>
<keyword evidence="2" id="KW-1185">Reference proteome</keyword>